<evidence type="ECO:0000313" key="13">
    <source>
        <dbReference type="Proteomes" id="UP000199069"/>
    </source>
</evidence>
<comment type="subcellular location">
    <subcellularLocation>
        <location evidence="9">Mitochondrion outer membrane</location>
    </subcellularLocation>
</comment>
<keyword evidence="9" id="KW-0472">Membrane</keyword>
<keyword evidence="6 9" id="KW-0560">Oxidoreductase</keyword>
<dbReference type="GO" id="GO:0043420">
    <property type="term" value="P:anthranilate metabolic process"/>
    <property type="evidence" value="ECO:0007669"/>
    <property type="project" value="UniProtKB-UniRule"/>
</dbReference>
<comment type="catalytic activity">
    <reaction evidence="8 9">
        <text>L-kynurenine + NADPH + O2 + H(+) = 3-hydroxy-L-kynurenine + NADP(+) + H2O</text>
        <dbReference type="Rhea" id="RHEA:20545"/>
        <dbReference type="ChEBI" id="CHEBI:15377"/>
        <dbReference type="ChEBI" id="CHEBI:15378"/>
        <dbReference type="ChEBI" id="CHEBI:15379"/>
        <dbReference type="ChEBI" id="CHEBI:57783"/>
        <dbReference type="ChEBI" id="CHEBI:57959"/>
        <dbReference type="ChEBI" id="CHEBI:58125"/>
        <dbReference type="ChEBI" id="CHEBI:58349"/>
        <dbReference type="EC" id="1.14.13.9"/>
    </reaction>
</comment>
<comment type="cofactor">
    <cofactor evidence="1 9">
        <name>FAD</name>
        <dbReference type="ChEBI" id="CHEBI:57692"/>
    </cofactor>
</comment>
<comment type="function">
    <text evidence="9">Catalyzes the hydroxylation of L-kynurenine (L-Kyn) to form 3-hydroxy-L-kynurenine (L-3OHKyn). Required for synthesis of quinolinic acid.</text>
</comment>
<dbReference type="AlphaFoldDB" id="A0A0K3C8J6"/>
<feature type="domain" description="FAD-binding" evidence="10">
    <location>
        <begin position="7"/>
        <end position="200"/>
    </location>
</feature>
<dbReference type="STRING" id="5286.A0A0K3C8J6"/>
<dbReference type="Gene3D" id="3.50.50.60">
    <property type="entry name" value="FAD/NAD(P)-binding domain"/>
    <property type="match status" value="1"/>
</dbReference>
<keyword evidence="13" id="KW-1185">Reference proteome</keyword>
<dbReference type="Proteomes" id="UP000199069">
    <property type="component" value="Unassembled WGS sequence"/>
</dbReference>
<keyword evidence="5 9" id="KW-0521">NADP</keyword>
<dbReference type="GO" id="GO:0070189">
    <property type="term" value="P:kynurenine metabolic process"/>
    <property type="evidence" value="ECO:0007669"/>
    <property type="project" value="TreeGrafter"/>
</dbReference>
<evidence type="ECO:0000313" key="11">
    <source>
        <dbReference type="EMBL" id="CTR04942.1"/>
    </source>
</evidence>
<dbReference type="GO" id="GO:0005741">
    <property type="term" value="C:mitochondrial outer membrane"/>
    <property type="evidence" value="ECO:0007669"/>
    <property type="project" value="UniProtKB-SubCell"/>
</dbReference>
<feature type="domain" description="FAD-binding" evidence="10">
    <location>
        <begin position="331"/>
        <end position="366"/>
    </location>
</feature>
<protein>
    <recommendedName>
        <fullName evidence="9">Kynurenine 3-monooxygenase</fullName>
        <ecNumber evidence="9">1.14.13.9</ecNumber>
    </recommendedName>
    <alternativeName>
        <fullName evidence="9">Biosynthesis of nicotinic acid protein 4</fullName>
    </alternativeName>
    <alternativeName>
        <fullName evidence="9">Kynurenine 3-hydroxylase</fullName>
    </alternativeName>
</protein>
<comment type="pathway">
    <text evidence="9">Cofactor biosynthesis; NAD(+) biosynthesis; quinolinate from L-kynurenine: step 1/3.</text>
</comment>
<evidence type="ECO:0000256" key="3">
    <source>
        <dbReference type="ARBA" id="ARBA00022642"/>
    </source>
</evidence>
<keyword evidence="4 9" id="KW-0274">FAD</keyword>
<dbReference type="HAMAP" id="MF_01971">
    <property type="entry name" value="Kynurenine_monooxygenase"/>
    <property type="match status" value="1"/>
</dbReference>
<evidence type="ECO:0000256" key="1">
    <source>
        <dbReference type="ARBA" id="ARBA00001974"/>
    </source>
</evidence>
<dbReference type="PANTHER" id="PTHR46028:SF2">
    <property type="entry name" value="KYNURENINE 3-MONOOXYGENASE"/>
    <property type="match status" value="1"/>
</dbReference>
<dbReference type="GO" id="GO:0004502">
    <property type="term" value="F:kynurenine 3-monooxygenase activity"/>
    <property type="evidence" value="ECO:0007669"/>
    <property type="project" value="UniProtKB-UniRule"/>
</dbReference>
<evidence type="ECO:0000313" key="12">
    <source>
        <dbReference type="EMBL" id="PRQ78199.1"/>
    </source>
</evidence>
<dbReference type="EC" id="1.14.13.9" evidence="9"/>
<dbReference type="OrthoDB" id="10053569at2759"/>
<keyword evidence="2 9" id="KW-0285">Flavoprotein</keyword>
<dbReference type="Pfam" id="PF01494">
    <property type="entry name" value="FAD_binding_3"/>
    <property type="match status" value="2"/>
</dbReference>
<dbReference type="EMBL" id="LCTV02000001">
    <property type="protein sequence ID" value="PRQ78199.1"/>
    <property type="molecule type" value="Genomic_DNA"/>
</dbReference>
<dbReference type="InterPro" id="IPR002938">
    <property type="entry name" value="FAD-bd"/>
</dbReference>
<dbReference type="GO" id="GO:0019805">
    <property type="term" value="P:quinolinate biosynthetic process"/>
    <property type="evidence" value="ECO:0007669"/>
    <property type="project" value="UniProtKB-UniRule"/>
</dbReference>
<dbReference type="OMA" id="YHELQEG"/>
<name>A0A0K3C8J6_RHOTO</name>
<sequence>MSSDERTALVVGAGLVGTLTAAMLASRGWTVTLLESRSDPREGTHAERARSINLALSPRGIEALRSVSEELAGRVVSEGIEMRGRMVHKNKVVRAKGKGREVRVEKEGQDYGRYEEEGECIRSISRTALGIHLLDHVDGLPSEGRGSVTTRFETKLVEMDLRKEDGVDVVLQKKGEQPEKKHFHFVVGGDGAYSKVRQQMMRGSKLRFDYRQFYAPHSYLELSIPPGPNDTFLLEPDYLHIWPRGEFMLIALANQDKSFTLTLFAHDSTFTSLDANLASLAPGAPNPVVELFRREFPDALEQMSEEALLQSWRENPKDGLITVECSPYHYKDKVLLIGDAAHAMVPFYGQGMNCGFEDVRVLSSILDHFGASPSPLVPSPLPYSLETASLASFSKLPTEDNETPLARALSIYTHLRAPSLAAIQTLAHQNYTEMASSVLSPLYLLRRSLDSILTSVSNVPLFAIKRDPDPLKDQGGRWESLYRMVTFRPGLAYEEVIRRRDWQGKVLDWAAKVVGRVVVAGAVAGVGLRYAGKYRLVRVD</sequence>
<dbReference type="EMBL" id="CWKI01000001">
    <property type="protein sequence ID" value="CTR04942.1"/>
    <property type="molecule type" value="Genomic_DNA"/>
</dbReference>
<dbReference type="GO" id="GO:0006569">
    <property type="term" value="P:L-tryptophan catabolic process"/>
    <property type="evidence" value="ECO:0007669"/>
    <property type="project" value="UniProtKB-UniRule"/>
</dbReference>
<evidence type="ECO:0000256" key="4">
    <source>
        <dbReference type="ARBA" id="ARBA00022827"/>
    </source>
</evidence>
<dbReference type="Proteomes" id="UP000239560">
    <property type="component" value="Unassembled WGS sequence"/>
</dbReference>
<keyword evidence="9" id="KW-0496">Mitochondrion</keyword>
<evidence type="ECO:0000256" key="5">
    <source>
        <dbReference type="ARBA" id="ARBA00022857"/>
    </source>
</evidence>
<evidence type="ECO:0000256" key="9">
    <source>
        <dbReference type="HAMAP-Rule" id="MF_03018"/>
    </source>
</evidence>
<evidence type="ECO:0000259" key="10">
    <source>
        <dbReference type="Pfam" id="PF01494"/>
    </source>
</evidence>
<gene>
    <name evidence="11" type="primary">FGENESH: predicted gene_1.803</name>
    <name evidence="9" type="synonym">BNA4</name>
    <name evidence="12" type="ORF">AAT19DRAFT_9267</name>
    <name evidence="11" type="ORF">BN2166_0008030</name>
</gene>
<comment type="similarity">
    <text evidence="9">Belongs to the aromatic-ring hydroxylase family. KMO subfamily.</text>
</comment>
<evidence type="ECO:0000256" key="2">
    <source>
        <dbReference type="ARBA" id="ARBA00022630"/>
    </source>
</evidence>
<dbReference type="GO" id="GO:0034354">
    <property type="term" value="P:'de novo' NAD+ biosynthetic process from L-tryptophan"/>
    <property type="evidence" value="ECO:0007669"/>
    <property type="project" value="UniProtKB-UniRule"/>
</dbReference>
<evidence type="ECO:0000256" key="6">
    <source>
        <dbReference type="ARBA" id="ARBA00023002"/>
    </source>
</evidence>
<evidence type="ECO:0000313" key="14">
    <source>
        <dbReference type="Proteomes" id="UP000239560"/>
    </source>
</evidence>
<dbReference type="PRINTS" id="PR00420">
    <property type="entry name" value="RNGMNOXGNASE"/>
</dbReference>
<dbReference type="SUPFAM" id="SSF51905">
    <property type="entry name" value="FAD/NAD(P)-binding domain"/>
    <property type="match status" value="1"/>
</dbReference>
<dbReference type="PANTHER" id="PTHR46028">
    <property type="entry name" value="KYNURENINE 3-MONOOXYGENASE"/>
    <property type="match status" value="1"/>
</dbReference>
<reference evidence="12 14" key="2">
    <citation type="journal article" date="2018" name="Elife">
        <title>Functional genomics of lipid metabolism in the oleaginous yeast Rhodosporidium toruloides.</title>
        <authorList>
            <person name="Coradetti S.T."/>
            <person name="Pinel D."/>
            <person name="Geiselman G."/>
            <person name="Ito M."/>
            <person name="Mondo S."/>
            <person name="Reilly M.C."/>
            <person name="Cheng Y.F."/>
            <person name="Bauer S."/>
            <person name="Grigoriev I."/>
            <person name="Gladden J.M."/>
            <person name="Simmons B.A."/>
            <person name="Brem R."/>
            <person name="Arkin A.P."/>
            <person name="Skerker J.M."/>
        </authorList>
    </citation>
    <scope>NUCLEOTIDE SEQUENCE [LARGE SCALE GENOMIC DNA]</scope>
    <source>
        <strain evidence="12 14">NBRC 0880</strain>
    </source>
</reference>
<keyword evidence="7 9" id="KW-0503">Monooxygenase</keyword>
<evidence type="ECO:0000256" key="7">
    <source>
        <dbReference type="ARBA" id="ARBA00023033"/>
    </source>
</evidence>
<keyword evidence="9" id="KW-1000">Mitochondrion outer membrane</keyword>
<organism evidence="11 13">
    <name type="scientific">Rhodotorula toruloides</name>
    <name type="common">Yeast</name>
    <name type="synonym">Rhodosporidium toruloides</name>
    <dbReference type="NCBI Taxonomy" id="5286"/>
    <lineage>
        <taxon>Eukaryota</taxon>
        <taxon>Fungi</taxon>
        <taxon>Dikarya</taxon>
        <taxon>Basidiomycota</taxon>
        <taxon>Pucciniomycotina</taxon>
        <taxon>Microbotryomycetes</taxon>
        <taxon>Sporidiobolales</taxon>
        <taxon>Sporidiobolaceae</taxon>
        <taxon>Rhodotorula</taxon>
    </lineage>
</organism>
<reference evidence="11 13" key="1">
    <citation type="submission" date="2015-07" db="EMBL/GenBank/DDBJ databases">
        <authorList>
            <person name="Cajimat M.N.B."/>
            <person name="Milazzo M.L."/>
            <person name="Fulhorst C.F."/>
        </authorList>
    </citation>
    <scope>NUCLEOTIDE SEQUENCE [LARGE SCALE GENOMIC DNA]</scope>
    <source>
        <strain evidence="11">Single colony</strain>
    </source>
</reference>
<evidence type="ECO:0000256" key="8">
    <source>
        <dbReference type="ARBA" id="ARBA00047818"/>
    </source>
</evidence>
<dbReference type="InterPro" id="IPR036188">
    <property type="entry name" value="FAD/NAD-bd_sf"/>
</dbReference>
<dbReference type="GO" id="GO:0071949">
    <property type="term" value="F:FAD binding"/>
    <property type="evidence" value="ECO:0007669"/>
    <property type="project" value="InterPro"/>
</dbReference>
<accession>A0A0K3C8J6</accession>
<proteinExistence type="inferred from homology"/>
<dbReference type="InterPro" id="IPR027545">
    <property type="entry name" value="Kynurenine_monooxygenase"/>
</dbReference>
<dbReference type="UniPathway" id="UPA00253">
    <property type="reaction ID" value="UER00328"/>
</dbReference>
<keyword evidence="3 9" id="KW-0662">Pyridine nucleotide biosynthesis</keyword>